<sequence>MDSIEEKSINKKYCLRESISLCIVCTLLSIIFVYHWRPLPSFPVAEYCYDVPRIKNNTEVFYVGKDACNTMNQTSFAIQNYFGLVSLQIESNSFQFVNSFVLNTLPKLKEIQIGDNSFEGLSSQSGYRFSISKCTQLSSVSIGRKSFSQYSDEFEIRECPSLERIVLQGFNFQSPRLVLDESLHLTKLSVFEIGPSSFWNTEQFEINSLPNLQSITIGDESFNGAIQDHSSFQIANCPLPYATVQREPNHVLLETLL</sequence>
<proteinExistence type="predicted"/>
<evidence type="ECO:0000313" key="3">
    <source>
        <dbReference type="Proteomes" id="UP000008312"/>
    </source>
</evidence>
<keyword evidence="1" id="KW-1133">Transmembrane helix</keyword>
<gene>
    <name evidence="2" type="ORF">GSBLH_T00006067001</name>
</gene>
<evidence type="ECO:0000256" key="1">
    <source>
        <dbReference type="SAM" id="Phobius"/>
    </source>
</evidence>
<dbReference type="InParanoid" id="D8LW47"/>
<dbReference type="Gene3D" id="3.80.10.10">
    <property type="entry name" value="Ribonuclease Inhibitor"/>
    <property type="match status" value="1"/>
</dbReference>
<protein>
    <submittedName>
        <fullName evidence="2">Uncharacterized protein</fullName>
    </submittedName>
</protein>
<dbReference type="InterPro" id="IPR032675">
    <property type="entry name" value="LRR_dom_sf"/>
</dbReference>
<feature type="transmembrane region" description="Helical" evidence="1">
    <location>
        <begin position="18"/>
        <end position="36"/>
    </location>
</feature>
<organism evidence="2">
    <name type="scientific">Blastocystis hominis</name>
    <dbReference type="NCBI Taxonomy" id="12968"/>
    <lineage>
        <taxon>Eukaryota</taxon>
        <taxon>Sar</taxon>
        <taxon>Stramenopiles</taxon>
        <taxon>Bigyra</taxon>
        <taxon>Opalozoa</taxon>
        <taxon>Opalinata</taxon>
        <taxon>Blastocystidae</taxon>
        <taxon>Blastocystis</taxon>
    </lineage>
</organism>
<dbReference type="AlphaFoldDB" id="D8LW47"/>
<dbReference type="SUPFAM" id="SSF52058">
    <property type="entry name" value="L domain-like"/>
    <property type="match status" value="1"/>
</dbReference>
<keyword evidence="1" id="KW-0472">Membrane</keyword>
<keyword evidence="1" id="KW-0812">Transmembrane</keyword>
<dbReference type="RefSeq" id="XP_012894084.1">
    <property type="nucleotide sequence ID" value="XM_013038630.1"/>
</dbReference>
<name>D8LW47_BLAHO</name>
<dbReference type="Proteomes" id="UP000008312">
    <property type="component" value="Unassembled WGS sequence"/>
</dbReference>
<reference evidence="2" key="1">
    <citation type="submission" date="2010-02" db="EMBL/GenBank/DDBJ databases">
        <title>Sequencing and annotation of the Blastocystis hominis genome.</title>
        <authorList>
            <person name="Wincker P."/>
        </authorList>
    </citation>
    <scope>NUCLEOTIDE SEQUENCE</scope>
    <source>
        <strain evidence="2">Singapore isolate B</strain>
    </source>
</reference>
<accession>D8LW47</accession>
<dbReference type="OrthoDB" id="61560at2759"/>
<evidence type="ECO:0000313" key="2">
    <source>
        <dbReference type="EMBL" id="CBK20036.2"/>
    </source>
</evidence>
<dbReference type="GeneID" id="24922192"/>
<dbReference type="EMBL" id="FN668638">
    <property type="protein sequence ID" value="CBK20036.2"/>
    <property type="molecule type" value="Genomic_DNA"/>
</dbReference>
<keyword evidence="3" id="KW-1185">Reference proteome</keyword>